<name>A0A848ECF1_9PROT</name>
<evidence type="ECO:0000256" key="2">
    <source>
        <dbReference type="ARBA" id="ARBA00022748"/>
    </source>
</evidence>
<comment type="caution">
    <text evidence="5">The sequence shown here is derived from an EMBL/GenBank/DDBJ whole genome shotgun (WGS) entry which is preliminary data.</text>
</comment>
<keyword evidence="6" id="KW-1185">Reference proteome</keyword>
<dbReference type="EMBL" id="JABBKX010000002">
    <property type="protein sequence ID" value="NMJ41197.1"/>
    <property type="molecule type" value="Genomic_DNA"/>
</dbReference>
<evidence type="ECO:0000256" key="3">
    <source>
        <dbReference type="ARBA" id="ARBA00023284"/>
    </source>
</evidence>
<dbReference type="InterPro" id="IPR013740">
    <property type="entry name" value="Redoxin"/>
</dbReference>
<keyword evidence="2" id="KW-0201">Cytochrome c-type biogenesis</keyword>
<dbReference type="GO" id="GO:0017004">
    <property type="term" value="P:cytochrome complex assembly"/>
    <property type="evidence" value="ECO:0007669"/>
    <property type="project" value="UniProtKB-KW"/>
</dbReference>
<evidence type="ECO:0000313" key="5">
    <source>
        <dbReference type="EMBL" id="NMJ41197.1"/>
    </source>
</evidence>
<comment type="subcellular location">
    <subcellularLocation>
        <location evidence="1">Cell envelope</location>
    </subcellularLocation>
</comment>
<dbReference type="PROSITE" id="PS51352">
    <property type="entry name" value="THIOREDOXIN_2"/>
    <property type="match status" value="1"/>
</dbReference>
<protein>
    <submittedName>
        <fullName evidence="5">TlpA family protein disulfide reductase</fullName>
    </submittedName>
</protein>
<evidence type="ECO:0000259" key="4">
    <source>
        <dbReference type="PROSITE" id="PS51352"/>
    </source>
</evidence>
<dbReference type="CDD" id="cd02966">
    <property type="entry name" value="TlpA_like_family"/>
    <property type="match status" value="1"/>
</dbReference>
<dbReference type="Gene3D" id="3.40.30.10">
    <property type="entry name" value="Glutaredoxin"/>
    <property type="match status" value="1"/>
</dbReference>
<dbReference type="Proteomes" id="UP000548582">
    <property type="component" value="Unassembled WGS sequence"/>
</dbReference>
<dbReference type="GO" id="GO:0030313">
    <property type="term" value="C:cell envelope"/>
    <property type="evidence" value="ECO:0007669"/>
    <property type="project" value="UniProtKB-SubCell"/>
</dbReference>
<dbReference type="PANTHER" id="PTHR42852:SF13">
    <property type="entry name" value="PROTEIN DIPZ"/>
    <property type="match status" value="1"/>
</dbReference>
<dbReference type="SUPFAM" id="SSF52833">
    <property type="entry name" value="Thioredoxin-like"/>
    <property type="match status" value="1"/>
</dbReference>
<gene>
    <name evidence="5" type="ORF">GWK16_08095</name>
</gene>
<keyword evidence="3" id="KW-0676">Redox-active center</keyword>
<dbReference type="AlphaFoldDB" id="A0A848ECF1"/>
<organism evidence="5 6">
    <name type="scientific">Neoroseomonas marina</name>
    <dbReference type="NCBI Taxonomy" id="1232220"/>
    <lineage>
        <taxon>Bacteria</taxon>
        <taxon>Pseudomonadati</taxon>
        <taxon>Pseudomonadota</taxon>
        <taxon>Alphaproteobacteria</taxon>
        <taxon>Acetobacterales</taxon>
        <taxon>Acetobacteraceae</taxon>
        <taxon>Neoroseomonas</taxon>
    </lineage>
</organism>
<dbReference type="PANTHER" id="PTHR42852">
    <property type="entry name" value="THIOL:DISULFIDE INTERCHANGE PROTEIN DSBE"/>
    <property type="match status" value="1"/>
</dbReference>
<evidence type="ECO:0000313" key="6">
    <source>
        <dbReference type="Proteomes" id="UP000548582"/>
    </source>
</evidence>
<dbReference type="Pfam" id="PF08534">
    <property type="entry name" value="Redoxin"/>
    <property type="match status" value="1"/>
</dbReference>
<evidence type="ECO:0000256" key="1">
    <source>
        <dbReference type="ARBA" id="ARBA00004196"/>
    </source>
</evidence>
<proteinExistence type="predicted"/>
<sequence length="157" mass="17006">MNRLRETEAALPDLTFTDAEGRSRTMADFAGRGVVINLWATWCPPCVAEMPALDRLAAALARENIDILPLSSDRGGAPVVQSFYQRTQVRNLGVWLDPRGAAARALGARGLPTTVIVDRGGRERARLEGDAAWDAPEFLALIRRLTARGSAEPLRGA</sequence>
<reference evidence="5 6" key="1">
    <citation type="submission" date="2020-03" db="EMBL/GenBank/DDBJ databases">
        <authorList>
            <person name="Sun Q."/>
        </authorList>
    </citation>
    <scope>NUCLEOTIDE SEQUENCE [LARGE SCALE GENOMIC DNA]</scope>
    <source>
        <strain evidence="5 6">JC162</strain>
    </source>
</reference>
<dbReference type="InterPro" id="IPR050553">
    <property type="entry name" value="Thioredoxin_ResA/DsbE_sf"/>
</dbReference>
<dbReference type="InterPro" id="IPR036249">
    <property type="entry name" value="Thioredoxin-like_sf"/>
</dbReference>
<dbReference type="PROSITE" id="PS00194">
    <property type="entry name" value="THIOREDOXIN_1"/>
    <property type="match status" value="1"/>
</dbReference>
<dbReference type="GO" id="GO:0015036">
    <property type="term" value="F:disulfide oxidoreductase activity"/>
    <property type="evidence" value="ECO:0007669"/>
    <property type="project" value="UniProtKB-ARBA"/>
</dbReference>
<dbReference type="InterPro" id="IPR017937">
    <property type="entry name" value="Thioredoxin_CS"/>
</dbReference>
<dbReference type="InterPro" id="IPR013766">
    <property type="entry name" value="Thioredoxin_domain"/>
</dbReference>
<accession>A0A848ECF1</accession>
<feature type="domain" description="Thioredoxin" evidence="4">
    <location>
        <begin position="5"/>
        <end position="147"/>
    </location>
</feature>